<protein>
    <recommendedName>
        <fullName evidence="4">DUF4283 domain-containing protein</fullName>
    </recommendedName>
</protein>
<dbReference type="EMBL" id="JAUUTY010000007">
    <property type="protein sequence ID" value="KAK1613344.1"/>
    <property type="molecule type" value="Genomic_DNA"/>
</dbReference>
<feature type="compositionally biased region" description="Basic and acidic residues" evidence="1">
    <location>
        <begin position="166"/>
        <end position="176"/>
    </location>
</feature>
<reference evidence="2" key="1">
    <citation type="submission" date="2023-07" db="EMBL/GenBank/DDBJ databases">
        <title>A chromosome-level genome assembly of Lolium multiflorum.</title>
        <authorList>
            <person name="Chen Y."/>
            <person name="Copetti D."/>
            <person name="Kolliker R."/>
            <person name="Studer B."/>
        </authorList>
    </citation>
    <scope>NUCLEOTIDE SEQUENCE</scope>
    <source>
        <strain evidence="2">02402/16</strain>
        <tissue evidence="2">Leaf</tissue>
    </source>
</reference>
<dbReference type="Proteomes" id="UP001231189">
    <property type="component" value="Unassembled WGS sequence"/>
</dbReference>
<evidence type="ECO:0008006" key="4">
    <source>
        <dbReference type="Google" id="ProtNLM"/>
    </source>
</evidence>
<name>A0AAD8R4N7_LOLMU</name>
<dbReference type="PANTHER" id="PTHR33170">
    <property type="entry name" value="DUF4283 DOMAIN-CONTAINING PROTEIN-RELATED"/>
    <property type="match status" value="1"/>
</dbReference>
<accession>A0AAD8R4N7</accession>
<dbReference type="AlphaFoldDB" id="A0AAD8R4N7"/>
<comment type="caution">
    <text evidence="2">The sequence shown here is derived from an EMBL/GenBank/DDBJ whole genome shotgun (WGS) entry which is preliminary data.</text>
</comment>
<organism evidence="2 3">
    <name type="scientific">Lolium multiflorum</name>
    <name type="common">Italian ryegrass</name>
    <name type="synonym">Lolium perenne subsp. multiflorum</name>
    <dbReference type="NCBI Taxonomy" id="4521"/>
    <lineage>
        <taxon>Eukaryota</taxon>
        <taxon>Viridiplantae</taxon>
        <taxon>Streptophyta</taxon>
        <taxon>Embryophyta</taxon>
        <taxon>Tracheophyta</taxon>
        <taxon>Spermatophyta</taxon>
        <taxon>Magnoliopsida</taxon>
        <taxon>Liliopsida</taxon>
        <taxon>Poales</taxon>
        <taxon>Poaceae</taxon>
        <taxon>BOP clade</taxon>
        <taxon>Pooideae</taxon>
        <taxon>Poodae</taxon>
        <taxon>Poeae</taxon>
        <taxon>Poeae Chloroplast Group 2 (Poeae type)</taxon>
        <taxon>Loliodinae</taxon>
        <taxon>Loliinae</taxon>
        <taxon>Lolium</taxon>
    </lineage>
</organism>
<feature type="region of interest" description="Disordered" evidence="1">
    <location>
        <begin position="141"/>
        <end position="193"/>
    </location>
</feature>
<evidence type="ECO:0000313" key="2">
    <source>
        <dbReference type="EMBL" id="KAK1613344.1"/>
    </source>
</evidence>
<evidence type="ECO:0000256" key="1">
    <source>
        <dbReference type="SAM" id="MobiDB-lite"/>
    </source>
</evidence>
<feature type="compositionally biased region" description="Polar residues" evidence="1">
    <location>
        <begin position="177"/>
        <end position="193"/>
    </location>
</feature>
<keyword evidence="3" id="KW-1185">Reference proteome</keyword>
<feature type="compositionally biased region" description="Acidic residues" evidence="1">
    <location>
        <begin position="141"/>
        <end position="165"/>
    </location>
</feature>
<sequence>MWYSLLPTAQYWGSANPGLDVFHVEVEGPEALQQLGPKRFLVRFPPSKRIKELVEYPSINLKKEGVVIYFVNWEGKSEPFEEFQEIWIKIFGIPAKCFYKEVRVKVAVRDKSKIPTNKLFEMEQCFFLIDFIVEAEGDAIDVDEDDDEDPGESNDEDKIDDDADHGDDFKALDKSKTGGNNSRMETDTSIPDS</sequence>
<evidence type="ECO:0000313" key="3">
    <source>
        <dbReference type="Proteomes" id="UP001231189"/>
    </source>
</evidence>
<gene>
    <name evidence="2" type="ORF">QYE76_037017</name>
</gene>
<proteinExistence type="predicted"/>